<protein>
    <submittedName>
        <fullName evidence="4">Uncharacterized protein</fullName>
    </submittedName>
</protein>
<gene>
    <name evidence="4" type="ORF">BAE44_0000048</name>
</gene>
<dbReference type="GO" id="GO:0016747">
    <property type="term" value="F:acyltransferase activity, transferring groups other than amino-acyl groups"/>
    <property type="evidence" value="ECO:0007669"/>
    <property type="project" value="TreeGrafter"/>
</dbReference>
<dbReference type="InterPro" id="IPR023213">
    <property type="entry name" value="CAT-like_dom_sf"/>
</dbReference>
<dbReference type="InterPro" id="IPR050317">
    <property type="entry name" value="Plant_Fungal_Acyltransferase"/>
</dbReference>
<accession>A0A1E5WNL2</accession>
<name>A0A1E5WNL2_9POAL</name>
<keyword evidence="3" id="KW-0012">Acyltransferase</keyword>
<dbReference type="EMBL" id="LWDX02000100">
    <property type="protein sequence ID" value="OEL38933.1"/>
    <property type="molecule type" value="Genomic_DNA"/>
</dbReference>
<evidence type="ECO:0000256" key="1">
    <source>
        <dbReference type="ARBA" id="ARBA00009861"/>
    </source>
</evidence>
<dbReference type="Proteomes" id="UP000095767">
    <property type="component" value="Unassembled WGS sequence"/>
</dbReference>
<dbReference type="Gene3D" id="3.30.559.10">
    <property type="entry name" value="Chloramphenicol acetyltransferase-like domain"/>
    <property type="match status" value="1"/>
</dbReference>
<evidence type="ECO:0000256" key="2">
    <source>
        <dbReference type="ARBA" id="ARBA00022679"/>
    </source>
</evidence>
<proteinExistence type="inferred from homology"/>
<evidence type="ECO:0000313" key="5">
    <source>
        <dbReference type="Proteomes" id="UP000095767"/>
    </source>
</evidence>
<keyword evidence="5" id="KW-1185">Reference proteome</keyword>
<keyword evidence="2" id="KW-0808">Transferase</keyword>
<comment type="similarity">
    <text evidence="1">Belongs to the plant acyltransferase family.</text>
</comment>
<dbReference type="STRING" id="888268.A0A1E5WNL2"/>
<reference evidence="4 5" key="1">
    <citation type="submission" date="2016-09" db="EMBL/GenBank/DDBJ databases">
        <title>The draft genome of Dichanthelium oligosanthes: A C3 panicoid grass species.</title>
        <authorList>
            <person name="Studer A.J."/>
            <person name="Schnable J.C."/>
            <person name="Brutnell T.P."/>
        </authorList>
    </citation>
    <scope>NUCLEOTIDE SEQUENCE [LARGE SCALE GENOMIC DNA]</scope>
    <source>
        <strain evidence="5">cv. Kellogg 1175</strain>
        <tissue evidence="4">Leaf</tissue>
    </source>
</reference>
<organism evidence="4 5">
    <name type="scientific">Dichanthelium oligosanthes</name>
    <dbReference type="NCBI Taxonomy" id="888268"/>
    <lineage>
        <taxon>Eukaryota</taxon>
        <taxon>Viridiplantae</taxon>
        <taxon>Streptophyta</taxon>
        <taxon>Embryophyta</taxon>
        <taxon>Tracheophyta</taxon>
        <taxon>Spermatophyta</taxon>
        <taxon>Magnoliopsida</taxon>
        <taxon>Liliopsida</taxon>
        <taxon>Poales</taxon>
        <taxon>Poaceae</taxon>
        <taxon>PACMAD clade</taxon>
        <taxon>Panicoideae</taxon>
        <taxon>Panicodae</taxon>
        <taxon>Paniceae</taxon>
        <taxon>Dichantheliinae</taxon>
        <taxon>Dichanthelium</taxon>
    </lineage>
</organism>
<dbReference type="PANTHER" id="PTHR31642">
    <property type="entry name" value="TRICHOTHECENE 3-O-ACETYLTRANSFERASE"/>
    <property type="match status" value="1"/>
</dbReference>
<sequence length="95" mass="10758">MWQRDHILCCERPHVAVHVRRFSFSANIRCSVRPPLPDRYFGNALVPLFAAGAARDIASEALESTAGRIRGAINRLDDELVRSVVDYHELLDEID</sequence>
<evidence type="ECO:0000313" key="4">
    <source>
        <dbReference type="EMBL" id="OEL38933.1"/>
    </source>
</evidence>
<dbReference type="PANTHER" id="PTHR31642:SF16">
    <property type="entry name" value="OS08G0543400 PROTEIN"/>
    <property type="match status" value="1"/>
</dbReference>
<dbReference type="Pfam" id="PF02458">
    <property type="entry name" value="Transferase"/>
    <property type="match status" value="1"/>
</dbReference>
<evidence type="ECO:0000256" key="3">
    <source>
        <dbReference type="ARBA" id="ARBA00023315"/>
    </source>
</evidence>
<comment type="caution">
    <text evidence="4">The sequence shown here is derived from an EMBL/GenBank/DDBJ whole genome shotgun (WGS) entry which is preliminary data.</text>
</comment>
<dbReference type="AlphaFoldDB" id="A0A1E5WNL2"/>
<dbReference type="OrthoDB" id="586457at2759"/>